<dbReference type="PANTHER" id="PTHR44688:SF16">
    <property type="entry name" value="DNA-BINDING TRANSCRIPTIONAL ACTIVATOR DEVR_DOSR"/>
    <property type="match status" value="1"/>
</dbReference>
<evidence type="ECO:0000256" key="1">
    <source>
        <dbReference type="ARBA" id="ARBA00023015"/>
    </source>
</evidence>
<keyword evidence="2" id="KW-0238">DNA-binding</keyword>
<dbReference type="Gene3D" id="1.10.10.10">
    <property type="entry name" value="Winged helix-like DNA-binding domain superfamily/Winged helix DNA-binding domain"/>
    <property type="match status" value="1"/>
</dbReference>
<dbReference type="SMART" id="SM00421">
    <property type="entry name" value="HTH_LUXR"/>
    <property type="match status" value="1"/>
</dbReference>
<sequence>MQNNEFLLINNIIYQIYSISDFNSMRAAVLGLLRLLVPNTAASILVADCRGEEKLLCDPVCVPQEFFGAETSYFSLEEKDYTRWMMLSGSCMLVRDTDLMPEEQRIKTELYQKWYAPWGVHYSLQLSIVYEGRFLGVLSLYRSKEEGDFTDNEMFFLKGLSDHLNLRFGRHFASQEEEKFPQQKLSSLSREHQLTRRESEVLARVLQGLDNGQIAQEMCISVFTVKKYLQNLYQKMEVSGRWELFRLK</sequence>
<dbReference type="SUPFAM" id="SSF46894">
    <property type="entry name" value="C-terminal effector domain of the bipartite response regulators"/>
    <property type="match status" value="1"/>
</dbReference>
<evidence type="ECO:0000259" key="4">
    <source>
        <dbReference type="PROSITE" id="PS50043"/>
    </source>
</evidence>
<dbReference type="PROSITE" id="PS50043">
    <property type="entry name" value="HTH_LUXR_2"/>
    <property type="match status" value="1"/>
</dbReference>
<evidence type="ECO:0000256" key="2">
    <source>
        <dbReference type="ARBA" id="ARBA00023125"/>
    </source>
</evidence>
<organism evidence="5 6">
    <name type="scientific">Youxingia wuxianensis</name>
    <dbReference type="NCBI Taxonomy" id="2763678"/>
    <lineage>
        <taxon>Bacteria</taxon>
        <taxon>Bacillati</taxon>
        <taxon>Bacillota</taxon>
        <taxon>Clostridia</taxon>
        <taxon>Eubacteriales</taxon>
        <taxon>Oscillospiraceae</taxon>
        <taxon>Youxingia</taxon>
    </lineage>
</organism>
<dbReference type="Pfam" id="PF01590">
    <property type="entry name" value="GAF"/>
    <property type="match status" value="1"/>
</dbReference>
<gene>
    <name evidence="5" type="ORF">H8705_12420</name>
</gene>
<evidence type="ECO:0000256" key="3">
    <source>
        <dbReference type="ARBA" id="ARBA00023163"/>
    </source>
</evidence>
<dbReference type="CDD" id="cd06170">
    <property type="entry name" value="LuxR_C_like"/>
    <property type="match status" value="1"/>
</dbReference>
<dbReference type="Proteomes" id="UP000623678">
    <property type="component" value="Unassembled WGS sequence"/>
</dbReference>
<dbReference type="RefSeq" id="WP_262396105.1">
    <property type="nucleotide sequence ID" value="NZ_JACRTD010000010.1"/>
</dbReference>
<dbReference type="InterPro" id="IPR029016">
    <property type="entry name" value="GAF-like_dom_sf"/>
</dbReference>
<dbReference type="PANTHER" id="PTHR44688">
    <property type="entry name" value="DNA-BINDING TRANSCRIPTIONAL ACTIVATOR DEVR_DOSR"/>
    <property type="match status" value="1"/>
</dbReference>
<dbReference type="InterPro" id="IPR016032">
    <property type="entry name" value="Sig_transdc_resp-reg_C-effctor"/>
</dbReference>
<accession>A0A926EQ00</accession>
<reference evidence="5" key="1">
    <citation type="submission" date="2020-08" db="EMBL/GenBank/DDBJ databases">
        <title>Genome public.</title>
        <authorList>
            <person name="Liu C."/>
            <person name="Sun Q."/>
        </authorList>
    </citation>
    <scope>NUCLEOTIDE SEQUENCE</scope>
    <source>
        <strain evidence="5">NSJ-64</strain>
    </source>
</reference>
<dbReference type="AlphaFoldDB" id="A0A926EQ00"/>
<dbReference type="PRINTS" id="PR00038">
    <property type="entry name" value="HTHLUXR"/>
</dbReference>
<dbReference type="InterPro" id="IPR036388">
    <property type="entry name" value="WH-like_DNA-bd_sf"/>
</dbReference>
<protein>
    <submittedName>
        <fullName evidence="5">GAF domain-containing protein</fullName>
    </submittedName>
</protein>
<dbReference type="GO" id="GO:0006355">
    <property type="term" value="P:regulation of DNA-templated transcription"/>
    <property type="evidence" value="ECO:0007669"/>
    <property type="project" value="InterPro"/>
</dbReference>
<keyword evidence="3" id="KW-0804">Transcription</keyword>
<dbReference type="EMBL" id="JACRTD010000010">
    <property type="protein sequence ID" value="MBC8586385.1"/>
    <property type="molecule type" value="Genomic_DNA"/>
</dbReference>
<dbReference type="SUPFAM" id="SSF55781">
    <property type="entry name" value="GAF domain-like"/>
    <property type="match status" value="1"/>
</dbReference>
<keyword evidence="1" id="KW-0805">Transcription regulation</keyword>
<feature type="domain" description="HTH luxR-type" evidence="4">
    <location>
        <begin position="187"/>
        <end position="248"/>
    </location>
</feature>
<dbReference type="InterPro" id="IPR003018">
    <property type="entry name" value="GAF"/>
</dbReference>
<evidence type="ECO:0000313" key="5">
    <source>
        <dbReference type="EMBL" id="MBC8586385.1"/>
    </source>
</evidence>
<comment type="caution">
    <text evidence="5">The sequence shown here is derived from an EMBL/GenBank/DDBJ whole genome shotgun (WGS) entry which is preliminary data.</text>
</comment>
<dbReference type="GO" id="GO:0003677">
    <property type="term" value="F:DNA binding"/>
    <property type="evidence" value="ECO:0007669"/>
    <property type="project" value="UniProtKB-KW"/>
</dbReference>
<proteinExistence type="predicted"/>
<keyword evidence="6" id="KW-1185">Reference proteome</keyword>
<dbReference type="PROSITE" id="PS00622">
    <property type="entry name" value="HTH_LUXR_1"/>
    <property type="match status" value="1"/>
</dbReference>
<dbReference type="Pfam" id="PF00196">
    <property type="entry name" value="GerE"/>
    <property type="match status" value="1"/>
</dbReference>
<name>A0A926EQ00_9FIRM</name>
<dbReference type="InterPro" id="IPR000792">
    <property type="entry name" value="Tscrpt_reg_LuxR_C"/>
</dbReference>
<dbReference type="Gene3D" id="3.30.450.40">
    <property type="match status" value="1"/>
</dbReference>
<evidence type="ECO:0000313" key="6">
    <source>
        <dbReference type="Proteomes" id="UP000623678"/>
    </source>
</evidence>